<gene>
    <name evidence="1" type="ORF">OFUS_LOCUS15064</name>
</gene>
<sequence length="389" mass="45395">NEFAVKWGFNFSQKKSKVLVIGKKTDKTKEWSFGDLKLSEVHSYKYLGYIFHKNLRDNDHMNETALKAKKLNGYIKYTLNRHMNVKRIDFGNQLYKSKLLSSVLHSCAIWASDNKSYETRLKSMQYNAGRAIFDIKGTPAYEAIVSDLGWTPMKYTVLKRQVEYYIYIKSKKPTSLNARLLASMEKRFEMGKGNHWNYVKHIDATLKLMQLSGISETAENISYSYHKQILDLSKKYINDGILEKSSLDKYHQLNLIPKKGRATYLYNDYDFQSSRIKFLARAGKFNLNSEKSKWKNLNPPISPYCEECPDKIETLEHRLFECPSYETARNKFYLEMKNQVPSPVLEVYLESETSDKLKWIIGDEARILGGHDISVTVDRLNKILLKNIF</sequence>
<dbReference type="OrthoDB" id="6183748at2759"/>
<comment type="caution">
    <text evidence="1">The sequence shown here is derived from an EMBL/GenBank/DDBJ whole genome shotgun (WGS) entry which is preliminary data.</text>
</comment>
<dbReference type="EMBL" id="CAIIXF020000007">
    <property type="protein sequence ID" value="CAH1789760.1"/>
    <property type="molecule type" value="Genomic_DNA"/>
</dbReference>
<evidence type="ECO:0008006" key="3">
    <source>
        <dbReference type="Google" id="ProtNLM"/>
    </source>
</evidence>
<evidence type="ECO:0000313" key="2">
    <source>
        <dbReference type="Proteomes" id="UP000749559"/>
    </source>
</evidence>
<reference evidence="1" key="1">
    <citation type="submission" date="2022-03" db="EMBL/GenBank/DDBJ databases">
        <authorList>
            <person name="Martin C."/>
        </authorList>
    </citation>
    <scope>NUCLEOTIDE SEQUENCE</scope>
</reference>
<name>A0A8S4P9N3_OWEFU</name>
<evidence type="ECO:0000313" key="1">
    <source>
        <dbReference type="EMBL" id="CAH1789760.1"/>
    </source>
</evidence>
<proteinExistence type="predicted"/>
<keyword evidence="2" id="KW-1185">Reference proteome</keyword>
<accession>A0A8S4P9N3</accession>
<dbReference type="AlphaFoldDB" id="A0A8S4P9N3"/>
<dbReference type="Proteomes" id="UP000749559">
    <property type="component" value="Unassembled WGS sequence"/>
</dbReference>
<protein>
    <recommendedName>
        <fullName evidence="3">Reverse transcriptase</fullName>
    </recommendedName>
</protein>
<organism evidence="1 2">
    <name type="scientific">Owenia fusiformis</name>
    <name type="common">Polychaete worm</name>
    <dbReference type="NCBI Taxonomy" id="6347"/>
    <lineage>
        <taxon>Eukaryota</taxon>
        <taxon>Metazoa</taxon>
        <taxon>Spiralia</taxon>
        <taxon>Lophotrochozoa</taxon>
        <taxon>Annelida</taxon>
        <taxon>Polychaeta</taxon>
        <taxon>Sedentaria</taxon>
        <taxon>Canalipalpata</taxon>
        <taxon>Sabellida</taxon>
        <taxon>Oweniida</taxon>
        <taxon>Oweniidae</taxon>
        <taxon>Owenia</taxon>
    </lineage>
</organism>
<feature type="non-terminal residue" evidence="1">
    <location>
        <position position="1"/>
    </location>
</feature>